<dbReference type="EMBL" id="JAKIKT010000010">
    <property type="protein sequence ID" value="MCL2916060.1"/>
    <property type="molecule type" value="Genomic_DNA"/>
</dbReference>
<keyword evidence="2" id="KW-1185">Reference proteome</keyword>
<comment type="caution">
    <text evidence="1">The sequence shown here is derived from an EMBL/GenBank/DDBJ whole genome shotgun (WGS) entry which is preliminary data.</text>
</comment>
<organism evidence="1 2">
    <name type="scientific">Shewanella corallii</name>
    <dbReference type="NCBI Taxonomy" id="560080"/>
    <lineage>
        <taxon>Bacteria</taxon>
        <taxon>Pseudomonadati</taxon>
        <taxon>Pseudomonadota</taxon>
        <taxon>Gammaproteobacteria</taxon>
        <taxon>Alteromonadales</taxon>
        <taxon>Shewanellaceae</taxon>
        <taxon>Shewanella</taxon>
    </lineage>
</organism>
<gene>
    <name evidence="1" type="ORF">L2725_20165</name>
</gene>
<accession>A0ABT0ND65</accession>
<evidence type="ECO:0000313" key="2">
    <source>
        <dbReference type="Proteomes" id="UP001202831"/>
    </source>
</evidence>
<evidence type="ECO:0000313" key="1">
    <source>
        <dbReference type="EMBL" id="MCL2916060.1"/>
    </source>
</evidence>
<dbReference type="RefSeq" id="WP_115136790.1">
    <property type="nucleotide sequence ID" value="NZ_JAKIKT010000010.1"/>
</dbReference>
<sequence length="91" mass="10715">MKTDIEKLQEKHPGLVHSVDRTVESHTQREQGERFINTLMIKGYDVPFKYHRTKKYKSLEGQVVNLTYYPASETVAGFDMEIMKVVRLRRS</sequence>
<reference evidence="1 2" key="1">
    <citation type="submission" date="2022-01" db="EMBL/GenBank/DDBJ databases">
        <title>Whole genome-based taxonomy of the Shewanellaceae.</title>
        <authorList>
            <person name="Martin-Rodriguez A.J."/>
        </authorList>
    </citation>
    <scope>NUCLEOTIDE SEQUENCE [LARGE SCALE GENOMIC DNA]</scope>
    <source>
        <strain evidence="1 2">DSM 21332</strain>
    </source>
</reference>
<proteinExistence type="predicted"/>
<protein>
    <submittedName>
        <fullName evidence="1">Uncharacterized protein</fullName>
    </submittedName>
</protein>
<dbReference type="Proteomes" id="UP001202831">
    <property type="component" value="Unassembled WGS sequence"/>
</dbReference>
<name>A0ABT0ND65_9GAMM</name>